<dbReference type="Pfam" id="PF00075">
    <property type="entry name" value="RNase_H"/>
    <property type="match status" value="1"/>
</dbReference>
<gene>
    <name evidence="4" type="ORF">PCOR1329_LOCUS84903</name>
</gene>
<dbReference type="InterPro" id="IPR012337">
    <property type="entry name" value="RNaseH-like_sf"/>
</dbReference>
<evidence type="ECO:0000313" key="5">
    <source>
        <dbReference type="Proteomes" id="UP001189429"/>
    </source>
</evidence>
<evidence type="ECO:0000256" key="1">
    <source>
        <dbReference type="SAM" id="MobiDB-lite"/>
    </source>
</evidence>
<sequence length="1865" mass="202648">MLQALGVADAGASRALGASGAAAAGAVGEPLHLRQRHTAARAGHCPGRRAAREAATRDRQEAWGASKAAAAARKAVHGALRSGRVEDAACQRGTGGGSRRFEEALWAQAARPTSRYRIAPGVRAELLWAPRRGARRTGYVLAPGAEFASVREAADADGSLWLRVGGAADAAAALRSGAAAAGARPAPSGGPVRFEDLPGAVGSRVRRGPDWEWQDQDGGGLGTVRGAADERGWVRVHWDAGADRAGAQSQHDLEYVDTGLGPQPLLPAQGWLLVRAPFEPVCLSEVAPGTPLLLAATLDEVVVERIEPAGGQAWERDQRRKTGLVTGEVAMEHSWGWRQYIIGALNQSMGVKLDGLQTRVDALQRTSEASSRDISAVQARLRAQEVRLEALEAGRSSASSVGPRAGLGSASHVSGQPDPWGAYLDQQRAGGMPPPTSRPRGGKNCKHMVFVAGFPGTWDKDEVEKHLRTELARTISLEAQGITEIYGVGRFCDQAKVVFANNQKMWGFMKRWKGQKIPCPGARNDKLWHKVDQEPHEVELSRRVSCAVRILREFGIQSGLCTEESKQRTFDGDWDRGQVVFRKNSTERPVRLLQRSRTSDMLEVSTDALAAAVLDQELKDLKLHERLSEINDPPRCAIAVANSLAPSVIGEPQFHGRTMALDLQLPIWGRVRAITSHLFSHIVRCEYAETVQQLRECLNTMPIDCHAIVSIDARDGLGMPDGDIVGPFSTSDMTWRGEMLHDLMTEFDLIAANTYSRGQWGQATCFFDNRKGPRQIDFMLIHRDWLPRTHCQARFTDASSSDHLPLLLRCHDGQGVPTIDGHTELTPMETVERPQRKPAGWQVEDPELFNSTICTSLEISYTPPETAMYTEGDMTNAMRIFTDGSARRGRDRQRRHRCHAAGWGFALYHVAEPNDQDTSLLEACGQVTTDVQDPRSVGATCLSANTGELTATIEALLWLLGHRLLVQPLARDGTRIIVSTDSTYVRNLLQGVFQPKENFELATLATHLWQRCQTAYDMIIRWVKSHNGNTGNEQADCLAKKGSDQRYSDSHWRRPYPTPDWDSAGFQDTCVAHRAACRAERKRRQADILREDAGAALGLHLTAPTATASSTRQGIASLGLLSAAICAAAAKAGHAPRRGRWRPPPGDAQLLQLQALERARAAEEDPRVRHLMGPAVCKLKRAMRDRCSTEHLARLCERGRAEKAYKTGRPARCLDKMDGGQATTSAERLQEAHTFYTQLFQDATSDRQLPDWIHQQWSAEEQQQSAPLSPPLLRTCIGCLKSCKSCDETDMIVGEMLQGLETDVLEHLLQAFRLRLRNHASEHFDAAWSGHVVQLIRKVPDARKISQFRPIALISVLQKILSMMVMETQRGSVACSSGDSREPPEAHSRVLTQLEYDVAQIKSITGSLEEHEAEYELAIRELHAGVQGPPLPSSPSSASCVLLSELRDSKMGCFDANRGDLPGFNDYADLSKSGQERRLMNARYSGMLKKMAGRPAGAGLRAPAAAGQDGAVVVCRLKEGTSGACDEDELFAYRLVDLVWPGTGPTSPEVAAGRALHHYEGVPHSRRELVLRLGSEEAARKEWGNDVADCSAFASCVRGHFLHARCFQGCLVSGKGCPACGEPPLVPAVAREVQDDEACCQGARQDPEAEAVRLAQEAGGVAAAGAEGLSDVTELQGGLGGVSPRMCPLCFAGPLYNPECADLQAHHGQCPRCRARPFTAAQIAEAVAQRGLESVGARIPRCQACSVPVLFNGCVACGHPFLSGWNSLPLWDPKAKVELDTNERYLRSVRLLAGQVRDQAALLAHEQAALAEARGGAGAAAPAAAPALDFREAPPAPRLNRAPRAEAARAPPPLQLADSDSSDSE</sequence>
<dbReference type="Proteomes" id="UP001189429">
    <property type="component" value="Unassembled WGS sequence"/>
</dbReference>
<dbReference type="Gene3D" id="3.60.10.10">
    <property type="entry name" value="Endonuclease/exonuclease/phosphatase"/>
    <property type="match status" value="1"/>
</dbReference>
<dbReference type="Gene3D" id="2.30.30.40">
    <property type="entry name" value="SH3 Domains"/>
    <property type="match status" value="1"/>
</dbReference>
<dbReference type="InterPro" id="IPR036397">
    <property type="entry name" value="RNaseH_sf"/>
</dbReference>
<accession>A0ABN9YIZ0</accession>
<organism evidence="4 5">
    <name type="scientific">Prorocentrum cordatum</name>
    <dbReference type="NCBI Taxonomy" id="2364126"/>
    <lineage>
        <taxon>Eukaryota</taxon>
        <taxon>Sar</taxon>
        <taxon>Alveolata</taxon>
        <taxon>Dinophyceae</taxon>
        <taxon>Prorocentrales</taxon>
        <taxon>Prorocentraceae</taxon>
        <taxon>Prorocentrum</taxon>
    </lineage>
</organism>
<feature type="region of interest" description="Disordered" evidence="1">
    <location>
        <begin position="1823"/>
        <end position="1865"/>
    </location>
</feature>
<dbReference type="SUPFAM" id="SSF159034">
    <property type="entry name" value="Mib/herc2 domain-like"/>
    <property type="match status" value="1"/>
</dbReference>
<dbReference type="SUPFAM" id="SSF53098">
    <property type="entry name" value="Ribonuclease H-like"/>
    <property type="match status" value="1"/>
</dbReference>
<keyword evidence="5" id="KW-1185">Reference proteome</keyword>
<feature type="region of interest" description="Disordered" evidence="1">
    <location>
        <begin position="35"/>
        <end position="57"/>
    </location>
</feature>
<evidence type="ECO:0000259" key="2">
    <source>
        <dbReference type="PROSITE" id="PS50879"/>
    </source>
</evidence>
<dbReference type="InterPro" id="IPR036691">
    <property type="entry name" value="Endo/exonu/phosph_ase_sf"/>
</dbReference>
<dbReference type="InterPro" id="IPR010606">
    <property type="entry name" value="Mib_Herc2"/>
</dbReference>
<feature type="domain" description="MIB/HERC2" evidence="3">
    <location>
        <begin position="192"/>
        <end position="259"/>
    </location>
</feature>
<evidence type="ECO:0000259" key="3">
    <source>
        <dbReference type="PROSITE" id="PS51416"/>
    </source>
</evidence>
<reference evidence="4" key="1">
    <citation type="submission" date="2023-10" db="EMBL/GenBank/DDBJ databases">
        <authorList>
            <person name="Chen Y."/>
            <person name="Shah S."/>
            <person name="Dougan E. K."/>
            <person name="Thang M."/>
            <person name="Chan C."/>
        </authorList>
    </citation>
    <scope>NUCLEOTIDE SEQUENCE [LARGE SCALE GENOMIC DNA]</scope>
</reference>
<proteinExistence type="predicted"/>
<dbReference type="Pfam" id="PF06701">
    <property type="entry name" value="MIB_HERC2"/>
    <property type="match status" value="1"/>
</dbReference>
<comment type="caution">
    <text evidence="4">The sequence shown here is derived from an EMBL/GenBank/DDBJ whole genome shotgun (WGS) entry which is preliminary data.</text>
</comment>
<feature type="region of interest" description="Disordered" evidence="1">
    <location>
        <begin position="393"/>
        <end position="417"/>
    </location>
</feature>
<dbReference type="EMBL" id="CAUYUJ010022472">
    <property type="protein sequence ID" value="CAK0910845.1"/>
    <property type="molecule type" value="Genomic_DNA"/>
</dbReference>
<evidence type="ECO:0000313" key="4">
    <source>
        <dbReference type="EMBL" id="CAK0910845.1"/>
    </source>
</evidence>
<dbReference type="InterPro" id="IPR037252">
    <property type="entry name" value="Mib_Herc2_sf"/>
</dbReference>
<feature type="domain" description="RNase H type-1" evidence="2">
    <location>
        <begin position="874"/>
        <end position="1044"/>
    </location>
</feature>
<dbReference type="SUPFAM" id="SSF56219">
    <property type="entry name" value="DNase I-like"/>
    <property type="match status" value="1"/>
</dbReference>
<dbReference type="InterPro" id="IPR002156">
    <property type="entry name" value="RNaseH_domain"/>
</dbReference>
<dbReference type="Gene3D" id="3.30.420.10">
    <property type="entry name" value="Ribonuclease H-like superfamily/Ribonuclease H"/>
    <property type="match status" value="1"/>
</dbReference>
<dbReference type="PROSITE" id="PS50879">
    <property type="entry name" value="RNASE_H_1"/>
    <property type="match status" value="1"/>
</dbReference>
<dbReference type="PROSITE" id="PS51416">
    <property type="entry name" value="MIB_HERC2"/>
    <property type="match status" value="1"/>
</dbReference>
<protein>
    <recommendedName>
        <fullName evidence="6">RNase H type-1 domain-containing protein</fullName>
    </recommendedName>
</protein>
<evidence type="ECO:0008006" key="6">
    <source>
        <dbReference type="Google" id="ProtNLM"/>
    </source>
</evidence>
<name>A0ABN9YIZ0_9DINO</name>